<dbReference type="EMBL" id="CAEUNJ010000052">
    <property type="protein sequence ID" value="CAB4372059.1"/>
    <property type="molecule type" value="Genomic_DNA"/>
</dbReference>
<proteinExistence type="predicted"/>
<accession>A0A6J6AP40</accession>
<protein>
    <submittedName>
        <fullName evidence="1">Unannotated protein</fullName>
    </submittedName>
</protein>
<organism evidence="1">
    <name type="scientific">freshwater metagenome</name>
    <dbReference type="NCBI Taxonomy" id="449393"/>
    <lineage>
        <taxon>unclassified sequences</taxon>
        <taxon>metagenomes</taxon>
        <taxon>ecological metagenomes</taxon>
    </lineage>
</organism>
<sequence length="103" mass="11138">MCAEEDHSTVITTALKVGQRFCAGERVIACLAHAMVANDSTFVDVPKMLFALEHNHRGCRCVTMNWAVAAIATPTHDHVEGSGVEVMTQDCVVVIDLVRATVN</sequence>
<gene>
    <name evidence="1" type="ORF">UFOPK4201_01235</name>
</gene>
<dbReference type="AlphaFoldDB" id="A0A6J6AP40"/>
<reference evidence="1" key="1">
    <citation type="submission" date="2020-05" db="EMBL/GenBank/DDBJ databases">
        <authorList>
            <person name="Chiriac C."/>
            <person name="Salcher M."/>
            <person name="Ghai R."/>
            <person name="Kavagutti S V."/>
        </authorList>
    </citation>
    <scope>NUCLEOTIDE SEQUENCE</scope>
</reference>
<evidence type="ECO:0000313" key="1">
    <source>
        <dbReference type="EMBL" id="CAB4372059.1"/>
    </source>
</evidence>
<name>A0A6J6AP40_9ZZZZ</name>